<dbReference type="OrthoDB" id="269822at2759"/>
<dbReference type="GO" id="GO:0048015">
    <property type="term" value="P:phosphatidylinositol-mediated signaling"/>
    <property type="evidence" value="ECO:0007669"/>
    <property type="project" value="TreeGrafter"/>
</dbReference>
<dbReference type="EC" id="3.1.4.11" evidence="2"/>
<proteinExistence type="predicted"/>
<comment type="catalytic activity">
    <reaction evidence="2">
        <text>a 1,2-diacyl-sn-glycero-3-phospho-(1D-myo-inositol-4,5-bisphosphate) + H2O = 1D-myo-inositol 1,4,5-trisphosphate + a 1,2-diacyl-sn-glycerol + H(+)</text>
        <dbReference type="Rhea" id="RHEA:33179"/>
        <dbReference type="ChEBI" id="CHEBI:15377"/>
        <dbReference type="ChEBI" id="CHEBI:15378"/>
        <dbReference type="ChEBI" id="CHEBI:17815"/>
        <dbReference type="ChEBI" id="CHEBI:58456"/>
        <dbReference type="ChEBI" id="CHEBI:203600"/>
        <dbReference type="EC" id="3.1.4.11"/>
    </reaction>
</comment>
<feature type="region of interest" description="Disordered" evidence="3">
    <location>
        <begin position="153"/>
        <end position="226"/>
    </location>
</feature>
<dbReference type="GO" id="GO:0004435">
    <property type="term" value="F:phosphatidylinositol-4,5-bisphosphate phospholipase C activity"/>
    <property type="evidence" value="ECO:0007669"/>
    <property type="project" value="UniProtKB-EC"/>
</dbReference>
<dbReference type="RefSeq" id="XP_043158179.1">
    <property type="nucleotide sequence ID" value="XM_043302244.1"/>
</dbReference>
<dbReference type="PRINTS" id="PR00390">
    <property type="entry name" value="PHPHLIPASEC"/>
</dbReference>
<feature type="compositionally biased region" description="Basic and acidic residues" evidence="3">
    <location>
        <begin position="348"/>
        <end position="357"/>
    </location>
</feature>
<accession>A0A9P3BE41</accession>
<dbReference type="InterPro" id="IPR000008">
    <property type="entry name" value="C2_dom"/>
</dbReference>
<dbReference type="SUPFAM" id="SSF49562">
    <property type="entry name" value="C2 domain (Calcium/lipid-binding domain, CaLB)"/>
    <property type="match status" value="1"/>
</dbReference>
<dbReference type="Pfam" id="PF00387">
    <property type="entry name" value="PI-PLC-Y"/>
    <property type="match status" value="1"/>
</dbReference>
<dbReference type="Pfam" id="PF00388">
    <property type="entry name" value="PI-PLC-X"/>
    <property type="match status" value="1"/>
</dbReference>
<dbReference type="Gene3D" id="2.60.40.150">
    <property type="entry name" value="C2 domain"/>
    <property type="match status" value="1"/>
</dbReference>
<dbReference type="Proteomes" id="UP001043456">
    <property type="component" value="Unassembled WGS sequence"/>
</dbReference>
<dbReference type="CDD" id="cd00275">
    <property type="entry name" value="C2_PLC_like"/>
    <property type="match status" value="1"/>
</dbReference>
<dbReference type="PROSITE" id="PS50007">
    <property type="entry name" value="PIPLC_X_DOMAIN"/>
    <property type="match status" value="1"/>
</dbReference>
<gene>
    <name evidence="6" type="ORF">Asppvi_006339</name>
</gene>
<evidence type="ECO:0000256" key="3">
    <source>
        <dbReference type="SAM" id="MobiDB-lite"/>
    </source>
</evidence>
<dbReference type="EMBL" id="BHVY01000004">
    <property type="protein sequence ID" value="GIJ87433.1"/>
    <property type="molecule type" value="Genomic_DNA"/>
</dbReference>
<dbReference type="AlphaFoldDB" id="A0A9P3BE41"/>
<keyword evidence="2" id="KW-0378">Hydrolase</keyword>
<evidence type="ECO:0000256" key="2">
    <source>
        <dbReference type="RuleBase" id="RU361133"/>
    </source>
</evidence>
<keyword evidence="1" id="KW-0807">Transducer</keyword>
<evidence type="ECO:0000313" key="6">
    <source>
        <dbReference type="EMBL" id="GIJ87433.1"/>
    </source>
</evidence>
<feature type="compositionally biased region" description="Basic and acidic residues" evidence="3">
    <location>
        <begin position="172"/>
        <end position="183"/>
    </location>
</feature>
<organism evidence="6 7">
    <name type="scientific">Aspergillus pseudoviridinutans</name>
    <dbReference type="NCBI Taxonomy" id="1517512"/>
    <lineage>
        <taxon>Eukaryota</taxon>
        <taxon>Fungi</taxon>
        <taxon>Dikarya</taxon>
        <taxon>Ascomycota</taxon>
        <taxon>Pezizomycotina</taxon>
        <taxon>Eurotiomycetes</taxon>
        <taxon>Eurotiomycetidae</taxon>
        <taxon>Eurotiales</taxon>
        <taxon>Aspergillaceae</taxon>
        <taxon>Aspergillus</taxon>
        <taxon>Aspergillus subgen. Fumigati</taxon>
    </lineage>
</organism>
<dbReference type="SMART" id="SM00148">
    <property type="entry name" value="PLCXc"/>
    <property type="match status" value="1"/>
</dbReference>
<feature type="domain" description="C2" evidence="4">
    <location>
        <begin position="493"/>
        <end position="638"/>
    </location>
</feature>
<feature type="region of interest" description="Disordered" evidence="3">
    <location>
        <begin position="1"/>
        <end position="32"/>
    </location>
</feature>
<sequence length="657" mass="71554">MEAMEELTGRAGSISLDPAKPARSGPIQVQPGPLSSHLDKIYASLTATSTADFIKDVQHDEIAGDLEAANPLASLAAFRAYMASPASDALCPAKGQDLSAPITDYYISSSHNTYLTGNQLYSDAAAAAYTNVLLSGCRCVEIDVWDGFADSVSGDDTSSSSSSSNNSESSSDEEKTSHDKEQDVPPVDGSAQSTKAPSRHKSISSKLGSLLRRKSSPDDGVTDKPASTAAAAAAAVDSVAQTLRCPEPRVLHGHTLTKGTTFRDVCYAIRDSAFVASDLPVIVSLEVHTCIEQQATMVEIMEEAWKGMLIEITPELEATQAPPPLETLKRKILIKVKWVPATGDDQGEAQKDERTDTPDTPPSLDQDNQHAPPKKPSKFLHSLSRLAVFTKGFSFHQFTQPEAKVPGHVFSLSESAVREAYAKYRDALLEHNRHFFMRVYPYALRVNSSNPDPTFFWHCGAQIVALNWQNLDKGMMLNRGMFTGEPGWVLKPQGYRSSDPLSTPMKRQQLDLSIEILAAQNLPLPPGDTKESGFHPYVTCHLHAESQDEENGSPGVGDNTTDSEKTNYEHSIKSATGTNPDFGAQMIQFPTLRGVIEELTFVRFKIRDDEFGRDSLAAWACLKLSRLQQGYRLIHLLDCSGAETGAILLVRITKVLS</sequence>
<evidence type="ECO:0000259" key="4">
    <source>
        <dbReference type="PROSITE" id="PS50004"/>
    </source>
</evidence>
<protein>
    <recommendedName>
        <fullName evidence="2">Phosphoinositide phospholipase C</fullName>
        <ecNumber evidence="2">3.1.4.11</ecNumber>
    </recommendedName>
</protein>
<dbReference type="Gene3D" id="3.20.20.190">
    <property type="entry name" value="Phosphatidylinositol (PI) phosphodiesterase"/>
    <property type="match status" value="1"/>
</dbReference>
<reference evidence="6 7" key="1">
    <citation type="submission" date="2018-10" db="EMBL/GenBank/DDBJ databases">
        <title>Pan-genome distribution and transcriptional activeness of fungal secondary metabolism genes in Aspergillus section Fumigati.</title>
        <authorList>
            <person name="Takahashi H."/>
            <person name="Umemura M."/>
            <person name="Ninomiya A."/>
            <person name="Kusuya Y."/>
            <person name="Urayama S."/>
            <person name="Shimizu M."/>
            <person name="Watanabe A."/>
            <person name="Kamei K."/>
            <person name="Yaguchi T."/>
            <person name="Hagiwara D."/>
        </authorList>
    </citation>
    <scope>NUCLEOTIDE SEQUENCE [LARGE SCALE GENOMIC DNA]</scope>
    <source>
        <strain evidence="6 7">IFM 55266</strain>
    </source>
</reference>
<evidence type="ECO:0000256" key="1">
    <source>
        <dbReference type="ARBA" id="ARBA00023224"/>
    </source>
</evidence>
<dbReference type="SMART" id="SM00239">
    <property type="entry name" value="C2"/>
    <property type="match status" value="1"/>
</dbReference>
<evidence type="ECO:0000259" key="5">
    <source>
        <dbReference type="PROSITE" id="PS50008"/>
    </source>
</evidence>
<dbReference type="InterPro" id="IPR017946">
    <property type="entry name" value="PLC-like_Pdiesterase_TIM-brl"/>
</dbReference>
<dbReference type="FunFam" id="2.60.40.150:FF:000220">
    <property type="entry name" value="Phosphoinositide phospholipase C"/>
    <property type="match status" value="1"/>
</dbReference>
<dbReference type="InterPro" id="IPR001192">
    <property type="entry name" value="PI-PLC_fam"/>
</dbReference>
<evidence type="ECO:0000313" key="7">
    <source>
        <dbReference type="Proteomes" id="UP001043456"/>
    </source>
</evidence>
<dbReference type="FunFam" id="3.20.20.190:FF:000060">
    <property type="entry name" value="Phosphoinositide phospholipase C"/>
    <property type="match status" value="1"/>
</dbReference>
<dbReference type="InterPro" id="IPR000909">
    <property type="entry name" value="PLipase_C_PInositol-sp_X_dom"/>
</dbReference>
<dbReference type="PANTHER" id="PTHR10336">
    <property type="entry name" value="PHOSPHOINOSITIDE-SPECIFIC PHOSPHOLIPASE C FAMILY PROTEIN"/>
    <property type="match status" value="1"/>
</dbReference>
<dbReference type="PROSITE" id="PS50004">
    <property type="entry name" value="C2"/>
    <property type="match status" value="1"/>
</dbReference>
<dbReference type="GO" id="GO:0016042">
    <property type="term" value="P:lipid catabolic process"/>
    <property type="evidence" value="ECO:0007669"/>
    <property type="project" value="UniProtKB-KW"/>
</dbReference>
<dbReference type="SUPFAM" id="SSF51695">
    <property type="entry name" value="PLC-like phosphodiesterases"/>
    <property type="match status" value="1"/>
</dbReference>
<keyword evidence="7" id="KW-1185">Reference proteome</keyword>
<dbReference type="PROSITE" id="PS50008">
    <property type="entry name" value="PIPLC_Y_DOMAIN"/>
    <property type="match status" value="1"/>
</dbReference>
<dbReference type="PANTHER" id="PTHR10336:SF82">
    <property type="entry name" value="PHOSPHOINOSITIDE PHOSPHOLIPASE C"/>
    <property type="match status" value="1"/>
</dbReference>
<dbReference type="GeneID" id="67004950"/>
<dbReference type="GO" id="GO:0051209">
    <property type="term" value="P:release of sequestered calcium ion into cytosol"/>
    <property type="evidence" value="ECO:0007669"/>
    <property type="project" value="TreeGrafter"/>
</dbReference>
<dbReference type="SMART" id="SM00149">
    <property type="entry name" value="PLCYc"/>
    <property type="match status" value="1"/>
</dbReference>
<dbReference type="FunFam" id="3.20.20.190:FF:000044">
    <property type="entry name" value="Phosphoinositide phospholipase C"/>
    <property type="match status" value="1"/>
</dbReference>
<dbReference type="InterPro" id="IPR035892">
    <property type="entry name" value="C2_domain_sf"/>
</dbReference>
<dbReference type="InterPro" id="IPR001711">
    <property type="entry name" value="PLipase_C_Pinositol-sp_Y"/>
</dbReference>
<feature type="region of interest" description="Disordered" evidence="3">
    <location>
        <begin position="545"/>
        <end position="568"/>
    </location>
</feature>
<keyword evidence="2" id="KW-0443">Lipid metabolism</keyword>
<keyword evidence="2" id="KW-0442">Lipid degradation</keyword>
<comment type="caution">
    <text evidence="6">The sequence shown here is derived from an EMBL/GenBank/DDBJ whole genome shotgun (WGS) entry which is preliminary data.</text>
</comment>
<feature type="domain" description="PI-PLC Y-box" evidence="5">
    <location>
        <begin position="383"/>
        <end position="496"/>
    </location>
</feature>
<feature type="compositionally biased region" description="Low complexity" evidence="3">
    <location>
        <begin position="153"/>
        <end position="169"/>
    </location>
</feature>
<dbReference type="CDD" id="cd08598">
    <property type="entry name" value="PI-PLC1c_yeast"/>
    <property type="match status" value="1"/>
</dbReference>
<name>A0A9P3BE41_9EURO</name>
<feature type="region of interest" description="Disordered" evidence="3">
    <location>
        <begin position="343"/>
        <end position="376"/>
    </location>
</feature>